<feature type="region of interest" description="Disordered" evidence="1">
    <location>
        <begin position="61"/>
        <end position="85"/>
    </location>
</feature>
<organism evidence="2 3">
    <name type="scientific">Lepraria neglecta</name>
    <dbReference type="NCBI Taxonomy" id="209136"/>
    <lineage>
        <taxon>Eukaryota</taxon>
        <taxon>Fungi</taxon>
        <taxon>Dikarya</taxon>
        <taxon>Ascomycota</taxon>
        <taxon>Pezizomycotina</taxon>
        <taxon>Lecanoromycetes</taxon>
        <taxon>OSLEUM clade</taxon>
        <taxon>Lecanoromycetidae</taxon>
        <taxon>Lecanorales</taxon>
        <taxon>Lecanorineae</taxon>
        <taxon>Stereocaulaceae</taxon>
        <taxon>Lepraria</taxon>
    </lineage>
</organism>
<evidence type="ECO:0000313" key="3">
    <source>
        <dbReference type="Proteomes" id="UP001276659"/>
    </source>
</evidence>
<gene>
    <name evidence="2" type="ORF">OEA41_002558</name>
</gene>
<dbReference type="Gene3D" id="3.40.50.300">
    <property type="entry name" value="P-loop containing nucleotide triphosphate hydrolases"/>
    <property type="match status" value="1"/>
</dbReference>
<dbReference type="AlphaFoldDB" id="A0AAD9ZBS3"/>
<proteinExistence type="predicted"/>
<dbReference type="SUPFAM" id="SSF52540">
    <property type="entry name" value="P-loop containing nucleoside triphosphate hydrolases"/>
    <property type="match status" value="1"/>
</dbReference>
<name>A0AAD9ZBS3_9LECA</name>
<evidence type="ECO:0000313" key="2">
    <source>
        <dbReference type="EMBL" id="KAK3175311.1"/>
    </source>
</evidence>
<keyword evidence="3" id="KW-1185">Reference proteome</keyword>
<dbReference type="Proteomes" id="UP001276659">
    <property type="component" value="Unassembled WGS sequence"/>
</dbReference>
<comment type="caution">
    <text evidence="2">The sequence shown here is derived from an EMBL/GenBank/DDBJ whole genome shotgun (WGS) entry which is preliminary data.</text>
</comment>
<protein>
    <recommendedName>
        <fullName evidence="4">NB-ARC domain-containing protein</fullName>
    </recommendedName>
</protein>
<accession>A0AAD9ZBS3</accession>
<reference evidence="2" key="1">
    <citation type="submission" date="2022-11" db="EMBL/GenBank/DDBJ databases">
        <title>Chromosomal genome sequence assembly and mating type (MAT) locus characterization of the leprose asexual lichenized fungus Lepraria neglecta (Nyl.) Erichsen.</title>
        <authorList>
            <person name="Allen J.L."/>
            <person name="Pfeffer B."/>
        </authorList>
    </citation>
    <scope>NUCLEOTIDE SEQUENCE</scope>
    <source>
        <strain evidence="2">Allen 5258</strain>
    </source>
</reference>
<dbReference type="InterPro" id="IPR027417">
    <property type="entry name" value="P-loop_NTPase"/>
</dbReference>
<sequence length="258" mass="28399">MRLTSEFKFQALNFDIASFYKTKPIKVFSSLIVKKHYAFLETIGEDQQSENANHREICKFDSQDDETSKAGNQTEPNSQGIASQAEQGFSAVAERCKVDKTMDEFKGWLTHSAEDWLLIVDNADDPSLGVSQFFSAGNRGTLIITTRNPECRTHATVGFSEIGQLSREEGISLLTKASDEDETETSLLPQAQAVAETLGYLALAITHASAMSQHLEKISMGHEVSTGGNPNRILSHVPGHKGILTCIIFVFSSHNRES</sequence>
<evidence type="ECO:0000256" key="1">
    <source>
        <dbReference type="SAM" id="MobiDB-lite"/>
    </source>
</evidence>
<feature type="compositionally biased region" description="Polar residues" evidence="1">
    <location>
        <begin position="69"/>
        <end position="85"/>
    </location>
</feature>
<dbReference type="EMBL" id="JASNWA010000006">
    <property type="protein sequence ID" value="KAK3175311.1"/>
    <property type="molecule type" value="Genomic_DNA"/>
</dbReference>
<evidence type="ECO:0008006" key="4">
    <source>
        <dbReference type="Google" id="ProtNLM"/>
    </source>
</evidence>